<evidence type="ECO:0000313" key="1">
    <source>
        <dbReference type="EMBL" id="KAG0141654.1"/>
    </source>
</evidence>
<protein>
    <submittedName>
        <fullName evidence="1">Uncharacterized protein</fullName>
    </submittedName>
</protein>
<organism evidence="1 2">
    <name type="scientific">Cronartium quercuum f. sp. fusiforme G11</name>
    <dbReference type="NCBI Taxonomy" id="708437"/>
    <lineage>
        <taxon>Eukaryota</taxon>
        <taxon>Fungi</taxon>
        <taxon>Dikarya</taxon>
        <taxon>Basidiomycota</taxon>
        <taxon>Pucciniomycotina</taxon>
        <taxon>Pucciniomycetes</taxon>
        <taxon>Pucciniales</taxon>
        <taxon>Coleosporiaceae</taxon>
        <taxon>Cronartium</taxon>
    </lineage>
</organism>
<gene>
    <name evidence="1" type="ORF">CROQUDRAFT_98526</name>
</gene>
<comment type="caution">
    <text evidence="1">The sequence shown here is derived from an EMBL/GenBank/DDBJ whole genome shotgun (WGS) entry which is preliminary data.</text>
</comment>
<dbReference type="AlphaFoldDB" id="A0A9P6T7N1"/>
<sequence>MKLPIPHHVGSRLRYMALDLASATHKSVNATSYNRVDYFGSVDRWTPYTETATSSPQPVSSAWAGGVNCLMIVHEGRLSNLLSKELKLPRLRVVQHNAVKSVSTVFQHRRMNVGFGMGDDHKKIGLLRLPLIILPHPYAPLKTGFRFSFRAGSHSIRFKSS</sequence>
<evidence type="ECO:0000313" key="2">
    <source>
        <dbReference type="Proteomes" id="UP000886653"/>
    </source>
</evidence>
<proteinExistence type="predicted"/>
<keyword evidence="2" id="KW-1185">Reference proteome</keyword>
<dbReference type="EMBL" id="MU167377">
    <property type="protein sequence ID" value="KAG0141654.1"/>
    <property type="molecule type" value="Genomic_DNA"/>
</dbReference>
<reference evidence="1" key="1">
    <citation type="submission" date="2013-11" db="EMBL/GenBank/DDBJ databases">
        <title>Genome sequence of the fusiform rust pathogen reveals effectors for host alternation and coevolution with pine.</title>
        <authorList>
            <consortium name="DOE Joint Genome Institute"/>
            <person name="Smith K."/>
            <person name="Pendleton A."/>
            <person name="Kubisiak T."/>
            <person name="Anderson C."/>
            <person name="Salamov A."/>
            <person name="Aerts A."/>
            <person name="Riley R."/>
            <person name="Clum A."/>
            <person name="Lindquist E."/>
            <person name="Ence D."/>
            <person name="Campbell M."/>
            <person name="Kronenberg Z."/>
            <person name="Feau N."/>
            <person name="Dhillon B."/>
            <person name="Hamelin R."/>
            <person name="Burleigh J."/>
            <person name="Smith J."/>
            <person name="Yandell M."/>
            <person name="Nelson C."/>
            <person name="Grigoriev I."/>
            <person name="Davis J."/>
        </authorList>
    </citation>
    <scope>NUCLEOTIDE SEQUENCE</scope>
    <source>
        <strain evidence="1">G11</strain>
    </source>
</reference>
<accession>A0A9P6T7N1</accession>
<name>A0A9P6T7N1_9BASI</name>
<dbReference type="Proteomes" id="UP000886653">
    <property type="component" value="Unassembled WGS sequence"/>
</dbReference>